<dbReference type="SUPFAM" id="SSF53474">
    <property type="entry name" value="alpha/beta-Hydrolases"/>
    <property type="match status" value="1"/>
</dbReference>
<keyword evidence="1" id="KW-0732">Signal</keyword>
<gene>
    <name evidence="2" type="ORF">RXV79_15355</name>
</gene>
<dbReference type="InterPro" id="IPR029058">
    <property type="entry name" value="AB_hydrolase_fold"/>
</dbReference>
<evidence type="ECO:0008006" key="4">
    <source>
        <dbReference type="Google" id="ProtNLM"/>
    </source>
</evidence>
<evidence type="ECO:0000256" key="1">
    <source>
        <dbReference type="SAM" id="SignalP"/>
    </source>
</evidence>
<accession>A0ABZ0CMT3</accession>
<dbReference type="Proteomes" id="UP001303946">
    <property type="component" value="Chromosome"/>
</dbReference>
<reference evidence="2 3" key="1">
    <citation type="submission" date="2023-10" db="EMBL/GenBank/DDBJ databases">
        <title>Bacteria for the degradation of biodegradable plastic PBAT(Polybutylene adipate terephthalate).</title>
        <authorList>
            <person name="Weon H.-Y."/>
            <person name="Yeon J."/>
        </authorList>
    </citation>
    <scope>NUCLEOTIDE SEQUENCE [LARGE SCALE GENOMIC DNA]</scope>
    <source>
        <strain evidence="2 3">SBD 7-3</strain>
    </source>
</reference>
<organism evidence="2 3">
    <name type="scientific">Piscinibacter gummiphilus</name>
    <dbReference type="NCBI Taxonomy" id="946333"/>
    <lineage>
        <taxon>Bacteria</taxon>
        <taxon>Pseudomonadati</taxon>
        <taxon>Pseudomonadota</taxon>
        <taxon>Betaproteobacteria</taxon>
        <taxon>Burkholderiales</taxon>
        <taxon>Sphaerotilaceae</taxon>
        <taxon>Piscinibacter</taxon>
    </lineage>
</organism>
<dbReference type="PROSITE" id="PS51257">
    <property type="entry name" value="PROKAR_LIPOPROTEIN"/>
    <property type="match status" value="1"/>
</dbReference>
<evidence type="ECO:0000313" key="3">
    <source>
        <dbReference type="Proteomes" id="UP001303946"/>
    </source>
</evidence>
<sequence>MLLRHLRHWFVCALALPGLAVAACGERVTIATHDGTQMPYSLARPAERLAVRGALVLLAGGDGHLKLDAQGCPKALGGNFLVRSASLFREAGYATALVDVPTDHQGVGGLAGFRNTEAHGADLGLVVADLRRRVKGPLWVIGTSRGTISAANVASRATGDAAPDGVVLSSALIHGTTGGVKPWTQQTVFDLSLAAIKVPVLVIGHVHDQCLRSPPGEMPRLLAQLGSARKQMVSVEGGAGPSGQASLGACEGRSPHGYVGQEAATVDTIVRFMQSN</sequence>
<keyword evidence="3" id="KW-1185">Reference proteome</keyword>
<name>A0ABZ0CMT3_9BURK</name>
<evidence type="ECO:0000313" key="2">
    <source>
        <dbReference type="EMBL" id="WOB06301.1"/>
    </source>
</evidence>
<protein>
    <recommendedName>
        <fullName evidence="4">Alpha/beta hydrolase</fullName>
    </recommendedName>
</protein>
<dbReference type="Gene3D" id="3.40.50.1820">
    <property type="entry name" value="alpha/beta hydrolase"/>
    <property type="match status" value="1"/>
</dbReference>
<feature type="chain" id="PRO_5045780749" description="Alpha/beta hydrolase" evidence="1">
    <location>
        <begin position="23"/>
        <end position="276"/>
    </location>
</feature>
<feature type="signal peptide" evidence="1">
    <location>
        <begin position="1"/>
        <end position="22"/>
    </location>
</feature>
<proteinExistence type="predicted"/>
<dbReference type="EMBL" id="CP136336">
    <property type="protein sequence ID" value="WOB06301.1"/>
    <property type="molecule type" value="Genomic_DNA"/>
</dbReference>
<dbReference type="RefSeq" id="WP_316698697.1">
    <property type="nucleotide sequence ID" value="NZ_CP136336.1"/>
</dbReference>